<dbReference type="PANTHER" id="PTHR24305">
    <property type="entry name" value="CYTOCHROME P450"/>
    <property type="match status" value="1"/>
</dbReference>
<keyword evidence="6" id="KW-0503">Monooxygenase</keyword>
<organism evidence="7 8">
    <name type="scientific">Diversispora eburnea</name>
    <dbReference type="NCBI Taxonomy" id="1213867"/>
    <lineage>
        <taxon>Eukaryota</taxon>
        <taxon>Fungi</taxon>
        <taxon>Fungi incertae sedis</taxon>
        <taxon>Mucoromycota</taxon>
        <taxon>Glomeromycotina</taxon>
        <taxon>Glomeromycetes</taxon>
        <taxon>Diversisporales</taxon>
        <taxon>Diversisporaceae</taxon>
        <taxon>Diversispora</taxon>
    </lineage>
</organism>
<evidence type="ECO:0000256" key="5">
    <source>
        <dbReference type="PIRSR" id="PIRSR602401-1"/>
    </source>
</evidence>
<dbReference type="InterPro" id="IPR002401">
    <property type="entry name" value="Cyt_P450_E_grp-I"/>
</dbReference>
<dbReference type="OrthoDB" id="1470350at2759"/>
<dbReference type="Pfam" id="PF00067">
    <property type="entry name" value="p450"/>
    <property type="match status" value="1"/>
</dbReference>
<evidence type="ECO:0000256" key="4">
    <source>
        <dbReference type="ARBA" id="ARBA00023004"/>
    </source>
</evidence>
<dbReference type="SUPFAM" id="SSF48264">
    <property type="entry name" value="Cytochrome P450"/>
    <property type="match status" value="1"/>
</dbReference>
<dbReference type="Gene3D" id="1.10.630.10">
    <property type="entry name" value="Cytochrome P450"/>
    <property type="match status" value="2"/>
</dbReference>
<evidence type="ECO:0000256" key="3">
    <source>
        <dbReference type="ARBA" id="ARBA00022723"/>
    </source>
</evidence>
<dbReference type="InterPro" id="IPR036396">
    <property type="entry name" value="Cyt_P450_sf"/>
</dbReference>
<keyword evidence="8" id="KW-1185">Reference proteome</keyword>
<evidence type="ECO:0000313" key="7">
    <source>
        <dbReference type="EMBL" id="CAG8433872.1"/>
    </source>
</evidence>
<gene>
    <name evidence="7" type="ORF">DEBURN_LOCUS599</name>
</gene>
<feature type="binding site" description="axial binding residue" evidence="5">
    <location>
        <position position="344"/>
    </location>
    <ligand>
        <name>heme</name>
        <dbReference type="ChEBI" id="CHEBI:30413"/>
    </ligand>
    <ligandPart>
        <name>Fe</name>
        <dbReference type="ChEBI" id="CHEBI:18248"/>
    </ligandPart>
</feature>
<protein>
    <submittedName>
        <fullName evidence="7">7009_t:CDS:1</fullName>
    </submittedName>
</protein>
<name>A0A9N8V0T5_9GLOM</name>
<dbReference type="AlphaFoldDB" id="A0A9N8V0T5"/>
<dbReference type="PRINTS" id="PR00463">
    <property type="entry name" value="EP450I"/>
</dbReference>
<dbReference type="PANTHER" id="PTHR24305:SF166">
    <property type="entry name" value="CYTOCHROME P450 12A4, MITOCHONDRIAL-RELATED"/>
    <property type="match status" value="1"/>
</dbReference>
<evidence type="ECO:0000256" key="1">
    <source>
        <dbReference type="ARBA" id="ARBA00001971"/>
    </source>
</evidence>
<proteinExistence type="inferred from homology"/>
<comment type="caution">
    <text evidence="7">The sequence shown here is derived from an EMBL/GenBank/DDBJ whole genome shotgun (WGS) entry which is preliminary data.</text>
</comment>
<dbReference type="EMBL" id="CAJVPK010000020">
    <property type="protein sequence ID" value="CAG8433872.1"/>
    <property type="molecule type" value="Genomic_DNA"/>
</dbReference>
<comment type="similarity">
    <text evidence="2 6">Belongs to the cytochrome P450 family.</text>
</comment>
<sequence>MIYYAYFGPLNKVPGPKTTFLSEIFISLKQINGRRWKWLQYYVVPKYGPVVRIAPKMIVISDRDIIKQILVTNELPKSAKYERLRNDKQYDTLFTASCISDLDVIGEAAFGGSFKLVKNGNHPLPKKVFKELRRRVWQSMFPFLRSFMGVDPYLINFMNALIKQRRQSESKRKDILQMLLDTKHLEGGLSDFEVYDQCIEFLIAGSDSTSFTTAMTIIELSKNPDKLKRLSKEVKETLIDEDGDDNKLIPSHNKLKHLPYLNAVISEGLRLFPSTFGKQASEDMVIKGYFIPKETIIAVNIFYLHREKKYWGEDSHEFIPERWLTPEKVPTDCFIPFSAGTRNCIGLNFAWMELRLVIATLVLRYEFKDIPGQDNEILQFITSGLRSKSHYTKVKFQSNN</sequence>
<accession>A0A9N8V0T5</accession>
<dbReference type="InterPro" id="IPR017972">
    <property type="entry name" value="Cyt_P450_CS"/>
</dbReference>
<dbReference type="InterPro" id="IPR050121">
    <property type="entry name" value="Cytochrome_P450_monoxygenase"/>
</dbReference>
<dbReference type="GO" id="GO:0004497">
    <property type="term" value="F:monooxygenase activity"/>
    <property type="evidence" value="ECO:0007669"/>
    <property type="project" value="UniProtKB-KW"/>
</dbReference>
<keyword evidence="3 5" id="KW-0479">Metal-binding</keyword>
<comment type="cofactor">
    <cofactor evidence="1 5">
        <name>heme</name>
        <dbReference type="ChEBI" id="CHEBI:30413"/>
    </cofactor>
</comment>
<keyword evidence="5 6" id="KW-0349">Heme</keyword>
<reference evidence="7" key="1">
    <citation type="submission" date="2021-06" db="EMBL/GenBank/DDBJ databases">
        <authorList>
            <person name="Kallberg Y."/>
            <person name="Tangrot J."/>
            <person name="Rosling A."/>
        </authorList>
    </citation>
    <scope>NUCLEOTIDE SEQUENCE</scope>
    <source>
        <strain evidence="7">AZ414A</strain>
    </source>
</reference>
<dbReference type="InterPro" id="IPR001128">
    <property type="entry name" value="Cyt_P450"/>
</dbReference>
<evidence type="ECO:0000313" key="8">
    <source>
        <dbReference type="Proteomes" id="UP000789706"/>
    </source>
</evidence>
<evidence type="ECO:0000256" key="6">
    <source>
        <dbReference type="RuleBase" id="RU000461"/>
    </source>
</evidence>
<dbReference type="PRINTS" id="PR00385">
    <property type="entry name" value="P450"/>
</dbReference>
<dbReference type="Proteomes" id="UP000789706">
    <property type="component" value="Unassembled WGS sequence"/>
</dbReference>
<evidence type="ECO:0000256" key="2">
    <source>
        <dbReference type="ARBA" id="ARBA00010617"/>
    </source>
</evidence>
<keyword evidence="6" id="KW-0560">Oxidoreductase</keyword>
<keyword evidence="4 5" id="KW-0408">Iron</keyword>
<dbReference type="GO" id="GO:0005506">
    <property type="term" value="F:iron ion binding"/>
    <property type="evidence" value="ECO:0007669"/>
    <property type="project" value="InterPro"/>
</dbReference>
<dbReference type="PROSITE" id="PS00086">
    <property type="entry name" value="CYTOCHROME_P450"/>
    <property type="match status" value="1"/>
</dbReference>
<dbReference type="GO" id="GO:0020037">
    <property type="term" value="F:heme binding"/>
    <property type="evidence" value="ECO:0007669"/>
    <property type="project" value="InterPro"/>
</dbReference>
<dbReference type="GO" id="GO:0016705">
    <property type="term" value="F:oxidoreductase activity, acting on paired donors, with incorporation or reduction of molecular oxygen"/>
    <property type="evidence" value="ECO:0007669"/>
    <property type="project" value="InterPro"/>
</dbReference>